<dbReference type="PROSITE" id="PS50005">
    <property type="entry name" value="TPR"/>
    <property type="match status" value="2"/>
</dbReference>
<feature type="repeat" description="TPR" evidence="3">
    <location>
        <begin position="51"/>
        <end position="84"/>
    </location>
</feature>
<comment type="caution">
    <text evidence="4">The sequence shown here is derived from an EMBL/GenBank/DDBJ whole genome shotgun (WGS) entry which is preliminary data.</text>
</comment>
<dbReference type="PANTHER" id="PTHR45641:SF1">
    <property type="entry name" value="AAA+ ATPASE DOMAIN-CONTAINING PROTEIN"/>
    <property type="match status" value="1"/>
</dbReference>
<dbReference type="SUPFAM" id="SSF48452">
    <property type="entry name" value="TPR-like"/>
    <property type="match status" value="3"/>
</dbReference>
<gene>
    <name evidence="4" type="ORF">CYCCA115_LOCUS23141</name>
</gene>
<keyword evidence="5" id="KW-1185">Reference proteome</keyword>
<accession>A0AAD2PY34</accession>
<keyword evidence="2 3" id="KW-0802">TPR repeat</keyword>
<proteinExistence type="predicted"/>
<dbReference type="Pfam" id="PF13424">
    <property type="entry name" value="TPR_12"/>
    <property type="match status" value="4"/>
</dbReference>
<dbReference type="PANTHER" id="PTHR45641">
    <property type="entry name" value="TETRATRICOPEPTIDE REPEAT PROTEIN (AFU_ORTHOLOGUE AFUA_6G03870)"/>
    <property type="match status" value="1"/>
</dbReference>
<evidence type="ECO:0000256" key="3">
    <source>
        <dbReference type="PROSITE-ProRule" id="PRU00339"/>
    </source>
</evidence>
<evidence type="ECO:0000313" key="5">
    <source>
        <dbReference type="Proteomes" id="UP001295423"/>
    </source>
</evidence>
<dbReference type="EMBL" id="CAKOGP040002369">
    <property type="protein sequence ID" value="CAJ1968227.1"/>
    <property type="molecule type" value="Genomic_DNA"/>
</dbReference>
<dbReference type="AlphaFoldDB" id="A0AAD2PY34"/>
<evidence type="ECO:0008006" key="6">
    <source>
        <dbReference type="Google" id="ProtNLM"/>
    </source>
</evidence>
<feature type="repeat" description="TPR" evidence="3">
    <location>
        <begin position="263"/>
        <end position="296"/>
    </location>
</feature>
<dbReference type="Proteomes" id="UP001295423">
    <property type="component" value="Unassembled WGS sequence"/>
</dbReference>
<reference evidence="4" key="1">
    <citation type="submission" date="2023-08" db="EMBL/GenBank/DDBJ databases">
        <authorList>
            <person name="Audoor S."/>
            <person name="Bilcke G."/>
        </authorList>
    </citation>
    <scope>NUCLEOTIDE SEQUENCE</scope>
</reference>
<sequence length="421" mass="47533">MEGKEEESVEELIKKSRYCFEKRNNQEAKETLERALAIQRNELGEDDLTVAWILYQIGTILAEEDNFDEAFEKFDRALAIRVEKLGTHLETANSYMSIGVVLESQDNGEKAEVMFREALGIYLEILPRNHSEVMDAYLHLASSLKKQGKLSQATKIHKLRLGTLLQIHGEDHQGVVLSYNGISELLRIQNRLDDALQMIDRAVEICNRLERLGDFDMDLLGRALYNKASILNEQGNFKAATEVFNKVLTIQIEAFGEMHRATALTYENLAAVYIQQGMIEGAIMAYTNAINVRRKELGNDHPDTKELLLTLALLKRDKNITTLNDEGLARNAEGDSEKALQLFHQVLDIYEESSIASPNVAAAYENISTIKVDQGMLEDAIAASAEALKIRRRTLGDGHCDTKRRMEAHRSLLKRLLVSRS</sequence>
<dbReference type="SMART" id="SM00028">
    <property type="entry name" value="TPR"/>
    <property type="match status" value="8"/>
</dbReference>
<dbReference type="InterPro" id="IPR019734">
    <property type="entry name" value="TPR_rpt"/>
</dbReference>
<dbReference type="InterPro" id="IPR011990">
    <property type="entry name" value="TPR-like_helical_dom_sf"/>
</dbReference>
<evidence type="ECO:0000256" key="1">
    <source>
        <dbReference type="ARBA" id="ARBA00022737"/>
    </source>
</evidence>
<name>A0AAD2PY34_9STRA</name>
<protein>
    <recommendedName>
        <fullName evidence="6">Kinesin light chain</fullName>
    </recommendedName>
</protein>
<evidence type="ECO:0000256" key="2">
    <source>
        <dbReference type="ARBA" id="ARBA00022803"/>
    </source>
</evidence>
<evidence type="ECO:0000313" key="4">
    <source>
        <dbReference type="EMBL" id="CAJ1968227.1"/>
    </source>
</evidence>
<dbReference type="Gene3D" id="1.25.40.10">
    <property type="entry name" value="Tetratricopeptide repeat domain"/>
    <property type="match status" value="3"/>
</dbReference>
<keyword evidence="1" id="KW-0677">Repeat</keyword>
<organism evidence="4 5">
    <name type="scientific">Cylindrotheca closterium</name>
    <dbReference type="NCBI Taxonomy" id="2856"/>
    <lineage>
        <taxon>Eukaryota</taxon>
        <taxon>Sar</taxon>
        <taxon>Stramenopiles</taxon>
        <taxon>Ochrophyta</taxon>
        <taxon>Bacillariophyta</taxon>
        <taxon>Bacillariophyceae</taxon>
        <taxon>Bacillariophycidae</taxon>
        <taxon>Bacillariales</taxon>
        <taxon>Bacillariaceae</taxon>
        <taxon>Cylindrotheca</taxon>
    </lineage>
</organism>